<feature type="region of interest" description="Disordered" evidence="1">
    <location>
        <begin position="96"/>
        <end position="118"/>
    </location>
</feature>
<evidence type="ECO:0000313" key="2">
    <source>
        <dbReference type="EMBL" id="KAL2538475.1"/>
    </source>
</evidence>
<organism evidence="2 3">
    <name type="scientific">Forsythia ovata</name>
    <dbReference type="NCBI Taxonomy" id="205694"/>
    <lineage>
        <taxon>Eukaryota</taxon>
        <taxon>Viridiplantae</taxon>
        <taxon>Streptophyta</taxon>
        <taxon>Embryophyta</taxon>
        <taxon>Tracheophyta</taxon>
        <taxon>Spermatophyta</taxon>
        <taxon>Magnoliopsida</taxon>
        <taxon>eudicotyledons</taxon>
        <taxon>Gunneridae</taxon>
        <taxon>Pentapetalae</taxon>
        <taxon>asterids</taxon>
        <taxon>lamiids</taxon>
        <taxon>Lamiales</taxon>
        <taxon>Oleaceae</taxon>
        <taxon>Forsythieae</taxon>
        <taxon>Forsythia</taxon>
    </lineage>
</organism>
<feature type="compositionally biased region" description="Basic and acidic residues" evidence="1">
    <location>
        <begin position="96"/>
        <end position="108"/>
    </location>
</feature>
<name>A0ABD1VQ25_9LAMI</name>
<reference evidence="3" key="1">
    <citation type="submission" date="2024-07" db="EMBL/GenBank/DDBJ databases">
        <title>Two chromosome-level genome assemblies of Korean endemic species Abeliophyllum distichum and Forsythia ovata (Oleaceae).</title>
        <authorList>
            <person name="Jang H."/>
        </authorList>
    </citation>
    <scope>NUCLEOTIDE SEQUENCE [LARGE SCALE GENOMIC DNA]</scope>
</reference>
<dbReference type="AlphaFoldDB" id="A0ABD1VQ25"/>
<keyword evidence="3" id="KW-1185">Reference proteome</keyword>
<evidence type="ECO:0000256" key="1">
    <source>
        <dbReference type="SAM" id="MobiDB-lite"/>
    </source>
</evidence>
<evidence type="ECO:0000313" key="3">
    <source>
        <dbReference type="Proteomes" id="UP001604277"/>
    </source>
</evidence>
<gene>
    <name evidence="2" type="ORF">Fot_19866</name>
</gene>
<feature type="compositionally biased region" description="Polar residues" evidence="1">
    <location>
        <begin position="8"/>
        <end position="19"/>
    </location>
</feature>
<dbReference type="Proteomes" id="UP001604277">
    <property type="component" value="Unassembled WGS sequence"/>
</dbReference>
<accession>A0ABD1VQ25</accession>
<protein>
    <submittedName>
        <fullName evidence="2">Uncharacterized protein</fullName>
    </submittedName>
</protein>
<feature type="compositionally biased region" description="Polar residues" evidence="1">
    <location>
        <begin position="109"/>
        <end position="118"/>
    </location>
</feature>
<comment type="caution">
    <text evidence="2">The sequence shown here is derived from an EMBL/GenBank/DDBJ whole genome shotgun (WGS) entry which is preliminary data.</text>
</comment>
<sequence length="118" mass="12356">MAAEVGSFSKTVGSNSSRRNPMLMRSIGGRTGVQNAPSWLSISAFLLLDCLELLGDGAGPTKNDVEGTSDVTAGTGKIRRELPTVVSGVCKTVTPRVDDANSTRDRMEISSTTSHALS</sequence>
<dbReference type="EMBL" id="JBFOLJ010000005">
    <property type="protein sequence ID" value="KAL2538475.1"/>
    <property type="molecule type" value="Genomic_DNA"/>
</dbReference>
<proteinExistence type="predicted"/>
<feature type="region of interest" description="Disordered" evidence="1">
    <location>
        <begin position="1"/>
        <end position="23"/>
    </location>
</feature>